<evidence type="ECO:0000256" key="1">
    <source>
        <dbReference type="ARBA" id="ARBA00004117"/>
    </source>
</evidence>
<comment type="subcellular location">
    <subcellularLocation>
        <location evidence="1">Bacterial flagellum basal body</location>
    </subcellularLocation>
    <subcellularLocation>
        <location evidence="2">Cell inner membrane</location>
        <topology evidence="2">Peripheral membrane protein</topology>
    </subcellularLocation>
</comment>
<dbReference type="InterPro" id="IPR001543">
    <property type="entry name" value="FliN-like_C"/>
</dbReference>
<evidence type="ECO:0000256" key="4">
    <source>
        <dbReference type="ARBA" id="ARBA00021898"/>
    </source>
</evidence>
<dbReference type="GO" id="GO:0050918">
    <property type="term" value="P:positive chemotaxis"/>
    <property type="evidence" value="ECO:0007669"/>
    <property type="project" value="TreeGrafter"/>
</dbReference>
<dbReference type="NCBIfam" id="TIGR01397">
    <property type="entry name" value="fliM_switch"/>
    <property type="match status" value="1"/>
</dbReference>
<dbReference type="Pfam" id="PF01052">
    <property type="entry name" value="FliMN_C"/>
    <property type="match status" value="1"/>
</dbReference>
<proteinExistence type="inferred from homology"/>
<dbReference type="SUPFAM" id="SSF101801">
    <property type="entry name" value="Surface presentation of antigens (SPOA)"/>
    <property type="match status" value="1"/>
</dbReference>
<reference evidence="14 15" key="1">
    <citation type="submission" date="2023-01" db="EMBL/GenBank/DDBJ databases">
        <title>Cultivation and genomic characterization of new, ubiquitous marine nitrite-oxidizing bacteria from the Nitrospirales.</title>
        <authorList>
            <person name="Mueller A.J."/>
            <person name="Daebeler A."/>
            <person name="Herbold C.W."/>
            <person name="Kirkegaard R.H."/>
            <person name="Daims H."/>
        </authorList>
    </citation>
    <scope>NUCLEOTIDE SEQUENCE [LARGE SCALE GENOMIC DNA]</scope>
    <source>
        <strain evidence="14 15">VA</strain>
    </source>
</reference>
<dbReference type="KEGG" id="nall:PP769_12345"/>
<dbReference type="GO" id="GO:0003774">
    <property type="term" value="F:cytoskeletal motor activity"/>
    <property type="evidence" value="ECO:0007669"/>
    <property type="project" value="InterPro"/>
</dbReference>
<sequence length="334" mass="37009">MPRPNMEKILSQDEVDALLRGVSDGAVETEPEDPVGAELEDGPVPYDLGNQEWVVRGRMPTLDVIHQQFSRGFRLSLSEVLRKTAEVTVTNQTVMKFGEFTKRLPIPAYLQIISMEPLRGLAMIATDAATVYLLVDHFFGGTGQTHVKPEGQDFTIIEQRVMKKFMLMGLGNLQRAWDPVQKLLVNAVRVEMNPQLAAIVLPADIVIVVTLGIELGNSVGDLHLCLPYAMLEPIRERLQVSFQGDSFETDHGWLKRFSARLKEAYVTLSVCLGETEISVEELMQFSPGDVIGLNQGTTQLLTATVEGVPKFLGSPGTTKGMQSFQIKDIILTRE</sequence>
<gene>
    <name evidence="14" type="primary">fliM</name>
    <name evidence="14" type="ORF">PP769_12345</name>
</gene>
<dbReference type="GO" id="GO:0005886">
    <property type="term" value="C:plasma membrane"/>
    <property type="evidence" value="ECO:0007669"/>
    <property type="project" value="UniProtKB-SubCell"/>
</dbReference>
<dbReference type="Gene3D" id="3.40.1550.10">
    <property type="entry name" value="CheC-like"/>
    <property type="match status" value="1"/>
</dbReference>
<keyword evidence="10" id="KW-0975">Bacterial flagellum</keyword>
<dbReference type="InterPro" id="IPR036429">
    <property type="entry name" value="SpoA-like_sf"/>
</dbReference>
<evidence type="ECO:0000256" key="10">
    <source>
        <dbReference type="ARBA" id="ARBA00023143"/>
    </source>
</evidence>
<dbReference type="InterPro" id="IPR001689">
    <property type="entry name" value="Flag_FliM"/>
</dbReference>
<dbReference type="Pfam" id="PF02154">
    <property type="entry name" value="FliM"/>
    <property type="match status" value="1"/>
</dbReference>
<keyword evidence="6" id="KW-0145">Chemotaxis</keyword>
<organism evidence="14 15">
    <name type="scientific">Candidatus Nitrospira allomarina</name>
    <dbReference type="NCBI Taxonomy" id="3020900"/>
    <lineage>
        <taxon>Bacteria</taxon>
        <taxon>Pseudomonadati</taxon>
        <taxon>Nitrospirota</taxon>
        <taxon>Nitrospiria</taxon>
        <taxon>Nitrospirales</taxon>
        <taxon>Nitrospiraceae</taxon>
        <taxon>Nitrospira</taxon>
    </lineage>
</organism>
<dbReference type="Gene3D" id="2.30.330.10">
    <property type="entry name" value="SpoA-like"/>
    <property type="match status" value="1"/>
</dbReference>
<comment type="function">
    <text evidence="11">FliM is one of three proteins (FliG, FliN, FliM) that forms the rotor-mounted switch complex (C ring), located at the base of the basal body. This complex interacts with the CheY and CheZ chemotaxis proteins, in addition to contacting components of the motor that determine the direction of flagellar rotation.</text>
</comment>
<keyword evidence="8" id="KW-0283">Flagellar rotation</keyword>
<evidence type="ECO:0000256" key="5">
    <source>
        <dbReference type="ARBA" id="ARBA00022475"/>
    </source>
</evidence>
<evidence type="ECO:0000256" key="6">
    <source>
        <dbReference type="ARBA" id="ARBA00022500"/>
    </source>
</evidence>
<evidence type="ECO:0000256" key="2">
    <source>
        <dbReference type="ARBA" id="ARBA00004417"/>
    </source>
</evidence>
<evidence type="ECO:0000259" key="13">
    <source>
        <dbReference type="Pfam" id="PF01052"/>
    </source>
</evidence>
<comment type="similarity">
    <text evidence="3">Belongs to the FliM family.</text>
</comment>
<dbReference type="PANTHER" id="PTHR30034:SF3">
    <property type="entry name" value="FLAGELLAR MOTOR SWITCH PROTEIN FLIM"/>
    <property type="match status" value="1"/>
</dbReference>
<dbReference type="CDD" id="cd17908">
    <property type="entry name" value="FliM"/>
    <property type="match status" value="1"/>
</dbReference>
<evidence type="ECO:0000256" key="9">
    <source>
        <dbReference type="ARBA" id="ARBA00023136"/>
    </source>
</evidence>
<keyword evidence="5" id="KW-1003">Cell membrane</keyword>
<dbReference type="PANTHER" id="PTHR30034">
    <property type="entry name" value="FLAGELLAR MOTOR SWITCH PROTEIN FLIM"/>
    <property type="match status" value="1"/>
</dbReference>
<keyword evidence="14" id="KW-0966">Cell projection</keyword>
<evidence type="ECO:0000256" key="8">
    <source>
        <dbReference type="ARBA" id="ARBA00022779"/>
    </source>
</evidence>
<keyword evidence="14" id="KW-0969">Cilium</keyword>
<feature type="domain" description="Flagellar motor switch protein FliN-like C-terminal" evidence="13">
    <location>
        <begin position="260"/>
        <end position="330"/>
    </location>
</feature>
<dbReference type="SUPFAM" id="SSF103039">
    <property type="entry name" value="CheC-like"/>
    <property type="match status" value="1"/>
</dbReference>
<evidence type="ECO:0000256" key="12">
    <source>
        <dbReference type="NCBIfam" id="TIGR01397"/>
    </source>
</evidence>
<evidence type="ECO:0000256" key="3">
    <source>
        <dbReference type="ARBA" id="ARBA00011049"/>
    </source>
</evidence>
<accession>A0AA96G8D2</accession>
<keyword evidence="9" id="KW-0472">Membrane</keyword>
<evidence type="ECO:0000313" key="14">
    <source>
        <dbReference type="EMBL" id="WNM56766.1"/>
    </source>
</evidence>
<dbReference type="PRINTS" id="PR00955">
    <property type="entry name" value="FLGMOTORFLIM"/>
</dbReference>
<evidence type="ECO:0000313" key="15">
    <source>
        <dbReference type="Proteomes" id="UP001302719"/>
    </source>
</evidence>
<dbReference type="EMBL" id="CP116967">
    <property type="protein sequence ID" value="WNM56766.1"/>
    <property type="molecule type" value="Genomic_DNA"/>
</dbReference>
<name>A0AA96G8D2_9BACT</name>
<evidence type="ECO:0000256" key="11">
    <source>
        <dbReference type="ARBA" id="ARBA00025044"/>
    </source>
</evidence>
<dbReference type="Proteomes" id="UP001302719">
    <property type="component" value="Chromosome"/>
</dbReference>
<dbReference type="GO" id="GO:0009425">
    <property type="term" value="C:bacterial-type flagellum basal body"/>
    <property type="evidence" value="ECO:0007669"/>
    <property type="project" value="UniProtKB-SubCell"/>
</dbReference>
<keyword evidence="7" id="KW-0997">Cell inner membrane</keyword>
<evidence type="ECO:0000256" key="7">
    <source>
        <dbReference type="ARBA" id="ARBA00022519"/>
    </source>
</evidence>
<protein>
    <recommendedName>
        <fullName evidence="4 12">Flagellar motor switch protein FliM</fullName>
    </recommendedName>
</protein>
<dbReference type="InterPro" id="IPR028976">
    <property type="entry name" value="CheC-like_sf"/>
</dbReference>
<dbReference type="RefSeq" id="WP_312640516.1">
    <property type="nucleotide sequence ID" value="NZ_CP116967.1"/>
</dbReference>
<dbReference type="PIRSF" id="PIRSF002888">
    <property type="entry name" value="FliM"/>
    <property type="match status" value="1"/>
</dbReference>
<dbReference type="GO" id="GO:0071978">
    <property type="term" value="P:bacterial-type flagellum-dependent swarming motility"/>
    <property type="evidence" value="ECO:0007669"/>
    <property type="project" value="TreeGrafter"/>
</dbReference>
<keyword evidence="15" id="KW-1185">Reference proteome</keyword>
<keyword evidence="14" id="KW-0282">Flagellum</keyword>
<dbReference type="AlphaFoldDB" id="A0AA96G8D2"/>